<accession>K1Q7X0</accession>
<sequence length="543" mass="61826">MSGHVVERGQADVQAIDKGLRNSWIWEWLEKVVNNDPVSKYIRKINVKGVAICQICNRHISYAGRGWKSLEQHLTKKVHRDSIKIQESNNKLSSTFGTSKPSPKLPYGLNPIYKTVVAEEKVAAPITPISDRIANAKAMVLGFAAEHSLSFALVPKVIELTKALAKDQKALESLTMNRTTASYLTRYEVGKTFEHYVAEMMKCTKLSLNMDESTSNNFDRVLTILIRTVKKNLTKDGKDRKLRIVDKLFHERKLAKLIMGLYASVFPLLKSFVILFEMKEPLIHLLHEEQVRLFKELLVGFIKPDVVMGAKSSSRLTKLDISSQSNQLNAETMFLGVKAQSVNRKSTKKDFVVKGFMKQVVDAYTLCGKVLQDKLPLTNPLLQSLGAIHPETRGHSKTLSYMQKLPTYATTVLNEAETEEYDQEIRKFYIDNSLPEIEDTRIDHWWGKYEVVQKYPNLSKLVQALLSSFHGPQVESSFNVMNDVIDNKSGRLNLETYSAIQTIKYRLSADGKIAIQFFLELKRIPKINIRIFVTAILFVFEYS</sequence>
<proteinExistence type="predicted"/>
<dbReference type="PANTHER" id="PTHR37162:SF1">
    <property type="entry name" value="BED-TYPE DOMAIN-CONTAINING PROTEIN"/>
    <property type="match status" value="1"/>
</dbReference>
<evidence type="ECO:0000313" key="1">
    <source>
        <dbReference type="EMBL" id="EKC24940.1"/>
    </source>
</evidence>
<dbReference type="PANTHER" id="PTHR37162">
    <property type="entry name" value="HAT FAMILY DIMERISATION DOMAINCONTAINING PROTEIN-RELATED"/>
    <property type="match status" value="1"/>
</dbReference>
<name>K1Q7X0_MAGGI</name>
<organism evidence="1">
    <name type="scientific">Magallana gigas</name>
    <name type="common">Pacific oyster</name>
    <name type="synonym">Crassostrea gigas</name>
    <dbReference type="NCBI Taxonomy" id="29159"/>
    <lineage>
        <taxon>Eukaryota</taxon>
        <taxon>Metazoa</taxon>
        <taxon>Spiralia</taxon>
        <taxon>Lophotrochozoa</taxon>
        <taxon>Mollusca</taxon>
        <taxon>Bivalvia</taxon>
        <taxon>Autobranchia</taxon>
        <taxon>Pteriomorphia</taxon>
        <taxon>Ostreida</taxon>
        <taxon>Ostreoidea</taxon>
        <taxon>Ostreidae</taxon>
        <taxon>Magallana</taxon>
    </lineage>
</organism>
<protein>
    <submittedName>
        <fullName evidence="1">Uncharacterized protein</fullName>
    </submittedName>
</protein>
<dbReference type="InParanoid" id="K1Q7X0"/>
<reference evidence="1" key="1">
    <citation type="journal article" date="2012" name="Nature">
        <title>The oyster genome reveals stress adaptation and complexity of shell formation.</title>
        <authorList>
            <person name="Zhang G."/>
            <person name="Fang X."/>
            <person name="Guo X."/>
            <person name="Li L."/>
            <person name="Luo R."/>
            <person name="Xu F."/>
            <person name="Yang P."/>
            <person name="Zhang L."/>
            <person name="Wang X."/>
            <person name="Qi H."/>
            <person name="Xiong Z."/>
            <person name="Que H."/>
            <person name="Xie Y."/>
            <person name="Holland P.W."/>
            <person name="Paps J."/>
            <person name="Zhu Y."/>
            <person name="Wu F."/>
            <person name="Chen Y."/>
            <person name="Wang J."/>
            <person name="Peng C."/>
            <person name="Meng J."/>
            <person name="Yang L."/>
            <person name="Liu J."/>
            <person name="Wen B."/>
            <person name="Zhang N."/>
            <person name="Huang Z."/>
            <person name="Zhu Q."/>
            <person name="Feng Y."/>
            <person name="Mount A."/>
            <person name="Hedgecock D."/>
            <person name="Xu Z."/>
            <person name="Liu Y."/>
            <person name="Domazet-Loso T."/>
            <person name="Du Y."/>
            <person name="Sun X."/>
            <person name="Zhang S."/>
            <person name="Liu B."/>
            <person name="Cheng P."/>
            <person name="Jiang X."/>
            <person name="Li J."/>
            <person name="Fan D."/>
            <person name="Wang W."/>
            <person name="Fu W."/>
            <person name="Wang T."/>
            <person name="Wang B."/>
            <person name="Zhang J."/>
            <person name="Peng Z."/>
            <person name="Li Y."/>
            <person name="Li N."/>
            <person name="Wang J."/>
            <person name="Chen M."/>
            <person name="He Y."/>
            <person name="Tan F."/>
            <person name="Song X."/>
            <person name="Zheng Q."/>
            <person name="Huang R."/>
            <person name="Yang H."/>
            <person name="Du X."/>
            <person name="Chen L."/>
            <person name="Yang M."/>
            <person name="Gaffney P.M."/>
            <person name="Wang S."/>
            <person name="Luo L."/>
            <person name="She Z."/>
            <person name="Ming Y."/>
            <person name="Huang W."/>
            <person name="Zhang S."/>
            <person name="Huang B."/>
            <person name="Zhang Y."/>
            <person name="Qu T."/>
            <person name="Ni P."/>
            <person name="Miao G."/>
            <person name="Wang J."/>
            <person name="Wang Q."/>
            <person name="Steinberg C.E."/>
            <person name="Wang H."/>
            <person name="Li N."/>
            <person name="Qian L."/>
            <person name="Zhang G."/>
            <person name="Li Y."/>
            <person name="Yang H."/>
            <person name="Liu X."/>
            <person name="Wang J."/>
            <person name="Yin Y."/>
            <person name="Wang J."/>
        </authorList>
    </citation>
    <scope>NUCLEOTIDE SEQUENCE [LARGE SCALE GENOMIC DNA]</scope>
    <source>
        <strain evidence="1">05x7-T-G4-1.051#20</strain>
    </source>
</reference>
<gene>
    <name evidence="1" type="ORF">CGI_10011657</name>
</gene>
<dbReference type="AlphaFoldDB" id="K1Q7X0"/>
<dbReference type="HOGENOM" id="CLU_501785_0_0_1"/>
<dbReference type="EMBL" id="JH816989">
    <property type="protein sequence ID" value="EKC24940.1"/>
    <property type="molecule type" value="Genomic_DNA"/>
</dbReference>